<dbReference type="AlphaFoldDB" id="A0A1I1LIT3"/>
<proteinExistence type="predicted"/>
<dbReference type="SUPFAM" id="SSF56524">
    <property type="entry name" value="Oxidoreductase molybdopterin-binding domain"/>
    <property type="match status" value="1"/>
</dbReference>
<dbReference type="OrthoDB" id="9795587at2"/>
<organism evidence="2 3">
    <name type="scientific">Kushneria avicenniae</name>
    <dbReference type="NCBI Taxonomy" id="402385"/>
    <lineage>
        <taxon>Bacteria</taxon>
        <taxon>Pseudomonadati</taxon>
        <taxon>Pseudomonadota</taxon>
        <taxon>Gammaproteobacteria</taxon>
        <taxon>Oceanospirillales</taxon>
        <taxon>Halomonadaceae</taxon>
        <taxon>Kushneria</taxon>
    </lineage>
</organism>
<keyword evidence="3" id="KW-1185">Reference proteome</keyword>
<dbReference type="InterPro" id="IPR006311">
    <property type="entry name" value="TAT_signal"/>
</dbReference>
<dbReference type="PANTHER" id="PTHR43032">
    <property type="entry name" value="PROTEIN-METHIONINE-SULFOXIDE REDUCTASE"/>
    <property type="match status" value="1"/>
</dbReference>
<dbReference type="EMBL" id="FOLY01000005">
    <property type="protein sequence ID" value="SFC73117.1"/>
    <property type="molecule type" value="Genomic_DNA"/>
</dbReference>
<dbReference type="InterPro" id="IPR000572">
    <property type="entry name" value="OxRdtase_Mopterin-bd_dom"/>
</dbReference>
<dbReference type="PROSITE" id="PS51318">
    <property type="entry name" value="TAT"/>
    <property type="match status" value="1"/>
</dbReference>
<protein>
    <submittedName>
        <fullName evidence="2">DMSO/TMAO reductase YedYZ, molybdopterin-dependent catalytic subunit</fullName>
    </submittedName>
</protein>
<name>A0A1I1LIT3_9GAMM</name>
<dbReference type="Gene3D" id="3.90.420.10">
    <property type="entry name" value="Oxidoreductase, molybdopterin-binding domain"/>
    <property type="match status" value="1"/>
</dbReference>
<accession>A0A1I1LIT3</accession>
<feature type="domain" description="Oxidoreductase molybdopterin-binding" evidence="1">
    <location>
        <begin position="108"/>
        <end position="246"/>
    </location>
</feature>
<dbReference type="PANTHER" id="PTHR43032:SF2">
    <property type="entry name" value="BLL0505 PROTEIN"/>
    <property type="match status" value="1"/>
</dbReference>
<dbReference type="STRING" id="402385.SAMN05421848_2503"/>
<dbReference type="Proteomes" id="UP000199046">
    <property type="component" value="Unassembled WGS sequence"/>
</dbReference>
<evidence type="ECO:0000313" key="2">
    <source>
        <dbReference type="EMBL" id="SFC73117.1"/>
    </source>
</evidence>
<dbReference type="Pfam" id="PF00174">
    <property type="entry name" value="Oxidored_molyb"/>
    <property type="match status" value="1"/>
</dbReference>
<sequence length="270" mass="29719">MSRRPPSDISLTRRTLTRRTLTRRTLLQRSLLGAAALGLAGCDRLSENDAVISLLGSAETLNLKAQRLLAGRESLAVEYPASMISPVFRPNGTVDPQTALYRNLAANDFADWRLTVGGLVNTPLALSLDTLRSMPARTQITRHDCVEGWSAIGQWSGPVLGDILEQAGVRPSARYVVFHCMDQLDGEHNYYESIDMVAAFHPQTLLAHSLNGEPLPVGNGAPLRLRVERQLGYKMAKYLKGITLVAHFDDIQGGKGGYWEDRGYTWYAGI</sequence>
<evidence type="ECO:0000259" key="1">
    <source>
        <dbReference type="Pfam" id="PF00174"/>
    </source>
</evidence>
<dbReference type="InterPro" id="IPR036374">
    <property type="entry name" value="OxRdtase_Mopterin-bd_sf"/>
</dbReference>
<dbReference type="RefSeq" id="WP_090134546.1">
    <property type="nucleotide sequence ID" value="NZ_FOLY01000005.1"/>
</dbReference>
<dbReference type="CDD" id="cd02108">
    <property type="entry name" value="bact_SO_family_Moco"/>
    <property type="match status" value="1"/>
</dbReference>
<evidence type="ECO:0000313" key="3">
    <source>
        <dbReference type="Proteomes" id="UP000199046"/>
    </source>
</evidence>
<gene>
    <name evidence="2" type="ORF">SAMN05421848_2503</name>
</gene>
<reference evidence="3" key="1">
    <citation type="submission" date="2016-10" db="EMBL/GenBank/DDBJ databases">
        <authorList>
            <person name="Varghese N."/>
            <person name="Submissions S."/>
        </authorList>
    </citation>
    <scope>NUCLEOTIDE SEQUENCE [LARGE SCALE GENOMIC DNA]</scope>
    <source>
        <strain evidence="3">DSM 23439</strain>
    </source>
</reference>